<organism evidence="2 3">
    <name type="scientific">Periconia digitata</name>
    <dbReference type="NCBI Taxonomy" id="1303443"/>
    <lineage>
        <taxon>Eukaryota</taxon>
        <taxon>Fungi</taxon>
        <taxon>Dikarya</taxon>
        <taxon>Ascomycota</taxon>
        <taxon>Pezizomycotina</taxon>
        <taxon>Dothideomycetes</taxon>
        <taxon>Pleosporomycetidae</taxon>
        <taxon>Pleosporales</taxon>
        <taxon>Massarineae</taxon>
        <taxon>Periconiaceae</taxon>
        <taxon>Periconia</taxon>
    </lineage>
</organism>
<feature type="compositionally biased region" description="Basic and acidic residues" evidence="1">
    <location>
        <begin position="396"/>
        <end position="417"/>
    </location>
</feature>
<name>A0A9W4TZM8_9PLEO</name>
<accession>A0A9W4TZM8</accession>
<sequence>MHKYFTGFLFSRSNRTTTHIFTTPLIITYWLRITFPQINFYLNQSFFIHHPSLLNSSKSITTYQQFSNMSSFVAAFGTADIALNAAVLIATTLPQGQNPKVQIGCGSPPLNEDIPALTGGSRPDIVLYNARGQEIRKSLGATNKPGEQFIPGANPIIDMGDLTTSFSSSGSITPEYAKIVARGDDAVCVSYLTTQSVGNKDTRTWHAGYTKECARLSGSTYWFPSPEVIPGTDHRPGCIWLSQDSKKGFPAAISVKLTDFAFPTSDDAAKAQTQYQKTPNVLCQAPGRMAFWAKASTDECIPFYDSILEKNKTTGFDVDNQKVVDGHKIPCRLKGTLMNQILEPGKGPRTPNTLTDQEQKEKDLKDEEKQRQDNENGANPNTTPCENNFGGICRQIPKEESDRKQQEQEQRLNEDGQNKNGAGPGASGFGGLCGSIPQDKLVPGEPAQKVQPCPEAPPPTKPSQDGGRRRRLRNRKRVA</sequence>
<feature type="region of interest" description="Disordered" evidence="1">
    <location>
        <begin position="339"/>
        <end position="479"/>
    </location>
</feature>
<comment type="caution">
    <text evidence="2">The sequence shown here is derived from an EMBL/GenBank/DDBJ whole genome shotgun (WGS) entry which is preliminary data.</text>
</comment>
<dbReference type="EMBL" id="CAOQHR010000001">
    <property type="protein sequence ID" value="CAI6236462.1"/>
    <property type="molecule type" value="Genomic_DNA"/>
</dbReference>
<evidence type="ECO:0000313" key="3">
    <source>
        <dbReference type="Proteomes" id="UP001152607"/>
    </source>
</evidence>
<feature type="compositionally biased region" description="Gly residues" evidence="1">
    <location>
        <begin position="422"/>
        <end position="433"/>
    </location>
</feature>
<feature type="compositionally biased region" description="Basic residues" evidence="1">
    <location>
        <begin position="468"/>
        <end position="479"/>
    </location>
</feature>
<feature type="compositionally biased region" description="Basic and acidic residues" evidence="1">
    <location>
        <begin position="357"/>
        <end position="374"/>
    </location>
</feature>
<dbReference type="AlphaFoldDB" id="A0A9W4TZM8"/>
<proteinExistence type="predicted"/>
<gene>
    <name evidence="2" type="ORF">PDIGIT_LOCUS417</name>
</gene>
<keyword evidence="3" id="KW-1185">Reference proteome</keyword>
<evidence type="ECO:0000256" key="1">
    <source>
        <dbReference type="SAM" id="MobiDB-lite"/>
    </source>
</evidence>
<evidence type="ECO:0000313" key="2">
    <source>
        <dbReference type="EMBL" id="CAI6236462.1"/>
    </source>
</evidence>
<protein>
    <submittedName>
        <fullName evidence="2">Uncharacterized protein</fullName>
    </submittedName>
</protein>
<dbReference type="OrthoDB" id="5365129at2759"/>
<feature type="compositionally biased region" description="Polar residues" evidence="1">
    <location>
        <begin position="375"/>
        <end position="386"/>
    </location>
</feature>
<dbReference type="Proteomes" id="UP001152607">
    <property type="component" value="Unassembled WGS sequence"/>
</dbReference>
<reference evidence="2" key="1">
    <citation type="submission" date="2023-01" db="EMBL/GenBank/DDBJ databases">
        <authorList>
            <person name="Van Ghelder C."/>
            <person name="Rancurel C."/>
        </authorList>
    </citation>
    <scope>NUCLEOTIDE SEQUENCE</scope>
    <source>
        <strain evidence="2">CNCM I-4278</strain>
    </source>
</reference>